<sequence>MSTPSETTANLVRRGICHVLPDEVSLDDGIIPARFAAQRVMDPSVLRAHLFETIDPELAQRIAPGDIVIAGKHFACGKPRLQGFIAMAALDLSIICTSMPYKMLRRAVARAIPVITGAPTPHGMADPGDEIEMDFSTGVLRNFTRGVDLTIPAMPPVLSTIVSTGGTQAALEDWLARHPEQA</sequence>
<dbReference type="Gene3D" id="3.20.19.10">
    <property type="entry name" value="Aconitase, domain 4"/>
    <property type="match status" value="1"/>
</dbReference>
<accession>A0A494Y6Z8</accession>
<dbReference type="OrthoDB" id="8717467at2"/>
<dbReference type="EMBL" id="RBZU01000002">
    <property type="protein sequence ID" value="RKP57852.1"/>
    <property type="molecule type" value="Genomic_DNA"/>
</dbReference>
<proteinExistence type="predicted"/>
<gene>
    <name evidence="1" type="ORF">D7S86_07990</name>
</gene>
<dbReference type="SUPFAM" id="SSF52016">
    <property type="entry name" value="LeuD/IlvD-like"/>
    <property type="match status" value="1"/>
</dbReference>
<evidence type="ECO:0008006" key="3">
    <source>
        <dbReference type="Google" id="ProtNLM"/>
    </source>
</evidence>
<evidence type="ECO:0000313" key="1">
    <source>
        <dbReference type="EMBL" id="RKP57852.1"/>
    </source>
</evidence>
<protein>
    <recommendedName>
        <fullName evidence="3">3-isopropylmalate dehydratase</fullName>
    </recommendedName>
</protein>
<organism evidence="1 2">
    <name type="scientific">Pararobbsia silviterrae</name>
    <dbReference type="NCBI Taxonomy" id="1792498"/>
    <lineage>
        <taxon>Bacteria</taxon>
        <taxon>Pseudomonadati</taxon>
        <taxon>Pseudomonadota</taxon>
        <taxon>Betaproteobacteria</taxon>
        <taxon>Burkholderiales</taxon>
        <taxon>Burkholderiaceae</taxon>
        <taxon>Pararobbsia</taxon>
    </lineage>
</organism>
<dbReference type="Proteomes" id="UP000270342">
    <property type="component" value="Unassembled WGS sequence"/>
</dbReference>
<comment type="caution">
    <text evidence="1">The sequence shown here is derived from an EMBL/GenBank/DDBJ whole genome shotgun (WGS) entry which is preliminary data.</text>
</comment>
<evidence type="ECO:0000313" key="2">
    <source>
        <dbReference type="Proteomes" id="UP000270342"/>
    </source>
</evidence>
<keyword evidence="2" id="KW-1185">Reference proteome</keyword>
<dbReference type="AlphaFoldDB" id="A0A494Y6Z8"/>
<reference evidence="1 2" key="1">
    <citation type="submission" date="2018-10" db="EMBL/GenBank/DDBJ databases">
        <title>Robbsia sp. DHC34, isolated from soil.</title>
        <authorList>
            <person name="Gao Z.-H."/>
            <person name="Qiu L.-H."/>
        </authorList>
    </citation>
    <scope>NUCLEOTIDE SEQUENCE [LARGE SCALE GENOMIC DNA]</scope>
    <source>
        <strain evidence="1 2">DHC34</strain>
    </source>
</reference>
<dbReference type="InterPro" id="IPR015928">
    <property type="entry name" value="Aconitase/3IPM_dehydase_swvl"/>
</dbReference>
<name>A0A494Y6Z8_9BURK</name>
<dbReference type="RefSeq" id="WP_147432255.1">
    <property type="nucleotide sequence ID" value="NZ_RBZU01000002.1"/>
</dbReference>